<comment type="caution">
    <text evidence="1">The sequence shown here is derived from an EMBL/GenBank/DDBJ whole genome shotgun (WGS) entry which is preliminary data.</text>
</comment>
<protein>
    <submittedName>
        <fullName evidence="1">Uncharacterized protein</fullName>
    </submittedName>
</protein>
<proteinExistence type="predicted"/>
<dbReference type="AlphaFoldDB" id="A0A117NGU3"/>
<evidence type="ECO:0000313" key="1">
    <source>
        <dbReference type="EMBL" id="KUM47328.1"/>
    </source>
</evidence>
<keyword evidence="1" id="KW-0496">Mitochondrion</keyword>
<gene>
    <name evidence="1" type="ORF">ABT39_MTgene5513</name>
</gene>
<sequence>MRKLYLRMLLSRARSYISSLCLLLRNLLHVSQLIHLLRVSLLDVARLTRPYTLQADRRLKLCILRAPRKPDSTFSLYRRGLYQIQLSPTAA</sequence>
<organism evidence="1">
    <name type="scientific">Picea glauca</name>
    <name type="common">White spruce</name>
    <name type="synonym">Pinus glauca</name>
    <dbReference type="NCBI Taxonomy" id="3330"/>
    <lineage>
        <taxon>Eukaryota</taxon>
        <taxon>Viridiplantae</taxon>
        <taxon>Streptophyta</taxon>
        <taxon>Embryophyta</taxon>
        <taxon>Tracheophyta</taxon>
        <taxon>Spermatophyta</taxon>
        <taxon>Pinopsida</taxon>
        <taxon>Pinidae</taxon>
        <taxon>Conifers I</taxon>
        <taxon>Pinales</taxon>
        <taxon>Pinaceae</taxon>
        <taxon>Picea</taxon>
    </lineage>
</organism>
<geneLocation type="mitochondrion" evidence="1"/>
<accession>A0A117NGU3</accession>
<name>A0A117NGU3_PICGL</name>
<reference evidence="1" key="1">
    <citation type="journal article" date="2015" name="Genome Biol. Evol.">
        <title>Organellar Genomes of White Spruce (Picea glauca): Assembly and Annotation.</title>
        <authorList>
            <person name="Jackman S.D."/>
            <person name="Warren R.L."/>
            <person name="Gibb E.A."/>
            <person name="Vandervalk B.P."/>
            <person name="Mohamadi H."/>
            <person name="Chu J."/>
            <person name="Raymond A."/>
            <person name="Pleasance S."/>
            <person name="Coope R."/>
            <person name="Wildung M.R."/>
            <person name="Ritland C.E."/>
            <person name="Bousquet J."/>
            <person name="Jones S.J."/>
            <person name="Bohlmann J."/>
            <person name="Birol I."/>
        </authorList>
    </citation>
    <scope>NUCLEOTIDE SEQUENCE [LARGE SCALE GENOMIC DNA]</scope>
    <source>
        <tissue evidence="1">Flushing bud</tissue>
    </source>
</reference>
<dbReference type="EMBL" id="LKAM01000007">
    <property type="protein sequence ID" value="KUM47328.1"/>
    <property type="molecule type" value="Genomic_DNA"/>
</dbReference>